<dbReference type="InterPro" id="IPR052564">
    <property type="entry name" value="N-acetyltrans/Recomb-assoc"/>
</dbReference>
<dbReference type="InterPro" id="IPR000182">
    <property type="entry name" value="GNAT_dom"/>
</dbReference>
<reference evidence="3" key="1">
    <citation type="submission" date="2023-07" db="EMBL/GenBank/DDBJ databases">
        <authorList>
            <person name="Luz R."/>
            <person name="Cordeiro R."/>
            <person name="Fonseca A."/>
            <person name="Goncalves V."/>
        </authorList>
    </citation>
    <scope>NUCLEOTIDE SEQUENCE [LARGE SCALE GENOMIC DNA]</scope>
    <source>
        <strain evidence="3">BACA0444</strain>
    </source>
</reference>
<dbReference type="Proteomes" id="UP001268256">
    <property type="component" value="Unassembled WGS sequence"/>
</dbReference>
<dbReference type="PANTHER" id="PTHR43451">
    <property type="entry name" value="ACETYLTRANSFERASE (GNAT) FAMILY PROTEIN"/>
    <property type="match status" value="1"/>
</dbReference>
<dbReference type="RefSeq" id="WP_322877191.1">
    <property type="nucleotide sequence ID" value="NZ_JAVMIP010000002.1"/>
</dbReference>
<accession>A0AAE4FPK5</accession>
<keyword evidence="2" id="KW-0012">Acyltransferase</keyword>
<organism evidence="2 3">
    <name type="scientific">Pseudocalidococcus azoricus BACA0444</name>
    <dbReference type="NCBI Taxonomy" id="2918990"/>
    <lineage>
        <taxon>Bacteria</taxon>
        <taxon>Bacillati</taxon>
        <taxon>Cyanobacteriota</taxon>
        <taxon>Cyanophyceae</taxon>
        <taxon>Acaryochloridales</taxon>
        <taxon>Thermosynechococcaceae</taxon>
        <taxon>Pseudocalidococcus</taxon>
        <taxon>Pseudocalidococcus azoricus</taxon>
    </lineage>
</organism>
<dbReference type="GO" id="GO:0016747">
    <property type="term" value="F:acyltransferase activity, transferring groups other than amino-acyl groups"/>
    <property type="evidence" value="ECO:0007669"/>
    <property type="project" value="InterPro"/>
</dbReference>
<evidence type="ECO:0000313" key="2">
    <source>
        <dbReference type="EMBL" id="MDS3859894.1"/>
    </source>
</evidence>
<sequence length="169" mass="19257">MPEIPYQVRRFIPADAPQIAQLFHDTIHRINAQDYCPAQLQAWAPDDLHFCDWASRCGARITFVAIDPAPDPAMALDKIIGFGELESSGHIGCFYGHWQYQRRGVGRLLYQALEHEAITRGLESLGVEASITARPFFARMGFSLLEEQQVFCRGQWLLTNRMFKCLTRA</sequence>
<dbReference type="PROSITE" id="PS51186">
    <property type="entry name" value="GNAT"/>
    <property type="match status" value="1"/>
</dbReference>
<name>A0AAE4FPK5_9CYAN</name>
<dbReference type="AlphaFoldDB" id="A0AAE4FPK5"/>
<dbReference type="EMBL" id="JAVMIP010000002">
    <property type="protein sequence ID" value="MDS3859894.1"/>
    <property type="molecule type" value="Genomic_DNA"/>
</dbReference>
<evidence type="ECO:0000313" key="3">
    <source>
        <dbReference type="Proteomes" id="UP001268256"/>
    </source>
</evidence>
<dbReference type="CDD" id="cd04301">
    <property type="entry name" value="NAT_SF"/>
    <property type="match status" value="1"/>
</dbReference>
<dbReference type="PANTHER" id="PTHR43451:SF1">
    <property type="entry name" value="ACETYLTRANSFERASE"/>
    <property type="match status" value="1"/>
</dbReference>
<dbReference type="Pfam" id="PF13673">
    <property type="entry name" value="Acetyltransf_10"/>
    <property type="match status" value="1"/>
</dbReference>
<gene>
    <name evidence="2" type="ORF">RIF25_03640</name>
</gene>
<evidence type="ECO:0000259" key="1">
    <source>
        <dbReference type="PROSITE" id="PS51186"/>
    </source>
</evidence>
<comment type="caution">
    <text evidence="2">The sequence shown here is derived from an EMBL/GenBank/DDBJ whole genome shotgun (WGS) entry which is preliminary data.</text>
</comment>
<dbReference type="Gene3D" id="3.40.630.30">
    <property type="match status" value="1"/>
</dbReference>
<feature type="domain" description="N-acetyltransferase" evidence="1">
    <location>
        <begin position="6"/>
        <end position="167"/>
    </location>
</feature>
<protein>
    <submittedName>
        <fullName evidence="2">GNAT family N-acetyltransferase</fullName>
        <ecNumber evidence="2">2.3.1.-</ecNumber>
    </submittedName>
</protein>
<proteinExistence type="predicted"/>
<keyword evidence="2" id="KW-0808">Transferase</keyword>
<dbReference type="InterPro" id="IPR016181">
    <property type="entry name" value="Acyl_CoA_acyltransferase"/>
</dbReference>
<dbReference type="EC" id="2.3.1.-" evidence="2"/>
<keyword evidence="3" id="KW-1185">Reference proteome</keyword>
<dbReference type="SUPFAM" id="SSF55729">
    <property type="entry name" value="Acyl-CoA N-acyltransferases (Nat)"/>
    <property type="match status" value="1"/>
</dbReference>